<dbReference type="PANTHER" id="PTHR30026">
    <property type="entry name" value="OUTER MEMBRANE PROTEIN TOLC"/>
    <property type="match status" value="1"/>
</dbReference>
<sequence length="462" mass="51537">MIKQSFYLLVGYLSLIHTTSYAQAPTTLPLAKAWELAFENYPGLKEKKAQISLSEYQQRLVKHQALPQAQLQLQNTYGTYAGSSGAFFPLPGIFNVNSGNTLPGEPEATTNAYGSLVLDWKLFEFGKQRKSVAAAAQLTATAQSNFTAYQLAVQSKVTRQYFDILFYQSLLSLTGDNLARIKDILELSKSLGEAGLKPMADTLLAAASYKQVQGEQSLQTGQLQAGKIQLMEMLTVPTAHFNIPAAAYLNIPAAITGNDTSIQPHHPYLDVIDQQLQYELLQQEIVSRKIFPSLSLLGGVASRGSGIHTNGKVNNSWQAGFDNRANNYLAGLGLTWNMTNAYNSLTEKKKAAQQVQATRFHQQTQALQLHTNLLAVYSRIREQWQQVQFTTAAVQQAQQGYELYLARYESGLISLTELLQIQALLQQAEKNHIDASRQWWEQQIIKAELTTDFTYLLQQFEN</sequence>
<dbReference type="RefSeq" id="WP_354659172.1">
    <property type="nucleotide sequence ID" value="NZ_JBEXAC010000001.1"/>
</dbReference>
<evidence type="ECO:0000256" key="8">
    <source>
        <dbReference type="SAM" id="SignalP"/>
    </source>
</evidence>
<name>A0ABV2T2E5_9BACT</name>
<evidence type="ECO:0000256" key="7">
    <source>
        <dbReference type="ARBA" id="ARBA00023237"/>
    </source>
</evidence>
<comment type="similarity">
    <text evidence="2">Belongs to the outer membrane factor (OMF) (TC 1.B.17) family.</text>
</comment>
<keyword evidence="7" id="KW-0998">Cell outer membrane</keyword>
<keyword evidence="3" id="KW-0813">Transport</keyword>
<feature type="signal peptide" evidence="8">
    <location>
        <begin position="1"/>
        <end position="22"/>
    </location>
</feature>
<keyword evidence="10" id="KW-1185">Reference proteome</keyword>
<dbReference type="Proteomes" id="UP001549749">
    <property type="component" value="Unassembled WGS sequence"/>
</dbReference>
<comment type="subcellular location">
    <subcellularLocation>
        <location evidence="1">Cell outer membrane</location>
    </subcellularLocation>
</comment>
<dbReference type="SUPFAM" id="SSF56954">
    <property type="entry name" value="Outer membrane efflux proteins (OEP)"/>
    <property type="match status" value="1"/>
</dbReference>
<keyword evidence="5" id="KW-0812">Transmembrane</keyword>
<evidence type="ECO:0000313" key="10">
    <source>
        <dbReference type="Proteomes" id="UP001549749"/>
    </source>
</evidence>
<evidence type="ECO:0000256" key="3">
    <source>
        <dbReference type="ARBA" id="ARBA00022448"/>
    </source>
</evidence>
<evidence type="ECO:0000256" key="5">
    <source>
        <dbReference type="ARBA" id="ARBA00022692"/>
    </source>
</evidence>
<feature type="chain" id="PRO_5046554156" evidence="8">
    <location>
        <begin position="23"/>
        <end position="462"/>
    </location>
</feature>
<evidence type="ECO:0000256" key="6">
    <source>
        <dbReference type="ARBA" id="ARBA00023136"/>
    </source>
</evidence>
<dbReference type="InterPro" id="IPR051906">
    <property type="entry name" value="TolC-like"/>
</dbReference>
<dbReference type="Pfam" id="PF02321">
    <property type="entry name" value="OEP"/>
    <property type="match status" value="2"/>
</dbReference>
<keyword evidence="6" id="KW-0472">Membrane</keyword>
<accession>A0ABV2T2E5</accession>
<evidence type="ECO:0000256" key="2">
    <source>
        <dbReference type="ARBA" id="ARBA00007613"/>
    </source>
</evidence>
<dbReference type="InterPro" id="IPR003423">
    <property type="entry name" value="OMP_efflux"/>
</dbReference>
<evidence type="ECO:0000256" key="4">
    <source>
        <dbReference type="ARBA" id="ARBA00022452"/>
    </source>
</evidence>
<gene>
    <name evidence="9" type="ORF">ABR189_04095</name>
</gene>
<reference evidence="9 10" key="1">
    <citation type="submission" date="2024-06" db="EMBL/GenBank/DDBJ databases">
        <title>Chitinophaga defluvii sp. nov., isolated from municipal sewage.</title>
        <authorList>
            <person name="Zhang L."/>
        </authorList>
    </citation>
    <scope>NUCLEOTIDE SEQUENCE [LARGE SCALE GENOMIC DNA]</scope>
    <source>
        <strain evidence="9 10">H8</strain>
    </source>
</reference>
<keyword evidence="8" id="KW-0732">Signal</keyword>
<dbReference type="EMBL" id="JBEXAC010000001">
    <property type="protein sequence ID" value="MET6996530.1"/>
    <property type="molecule type" value="Genomic_DNA"/>
</dbReference>
<dbReference type="Gene3D" id="1.20.1600.10">
    <property type="entry name" value="Outer membrane efflux proteins (OEP)"/>
    <property type="match status" value="1"/>
</dbReference>
<protein>
    <submittedName>
        <fullName evidence="9">TolC family protein</fullName>
    </submittedName>
</protein>
<organism evidence="9 10">
    <name type="scientific">Chitinophaga defluvii</name>
    <dbReference type="NCBI Taxonomy" id="3163343"/>
    <lineage>
        <taxon>Bacteria</taxon>
        <taxon>Pseudomonadati</taxon>
        <taxon>Bacteroidota</taxon>
        <taxon>Chitinophagia</taxon>
        <taxon>Chitinophagales</taxon>
        <taxon>Chitinophagaceae</taxon>
        <taxon>Chitinophaga</taxon>
    </lineage>
</organism>
<proteinExistence type="inferred from homology"/>
<evidence type="ECO:0000256" key="1">
    <source>
        <dbReference type="ARBA" id="ARBA00004442"/>
    </source>
</evidence>
<evidence type="ECO:0000313" key="9">
    <source>
        <dbReference type="EMBL" id="MET6996530.1"/>
    </source>
</evidence>
<comment type="caution">
    <text evidence="9">The sequence shown here is derived from an EMBL/GenBank/DDBJ whole genome shotgun (WGS) entry which is preliminary data.</text>
</comment>
<dbReference type="PANTHER" id="PTHR30026:SF20">
    <property type="entry name" value="OUTER MEMBRANE PROTEIN TOLC"/>
    <property type="match status" value="1"/>
</dbReference>
<keyword evidence="4" id="KW-1134">Transmembrane beta strand</keyword>